<keyword evidence="8" id="KW-0010">Activator</keyword>
<reference evidence="16" key="1">
    <citation type="journal article" date="2015" name="Nat. Genet.">
        <title>The pineapple genome and the evolution of CAM photosynthesis.</title>
        <authorList>
            <person name="Ming R."/>
            <person name="VanBuren R."/>
            <person name="Wai C.M."/>
            <person name="Tang H."/>
            <person name="Schatz M.C."/>
            <person name="Bowers J.E."/>
            <person name="Lyons E."/>
            <person name="Wang M.L."/>
            <person name="Chen J."/>
            <person name="Biggers E."/>
            <person name="Zhang J."/>
            <person name="Huang L."/>
            <person name="Zhang L."/>
            <person name="Miao W."/>
            <person name="Zhang J."/>
            <person name="Ye Z."/>
            <person name="Miao C."/>
            <person name="Lin Z."/>
            <person name="Wang H."/>
            <person name="Zhou H."/>
            <person name="Yim W.C."/>
            <person name="Priest H.D."/>
            <person name="Zheng C."/>
            <person name="Woodhouse M."/>
            <person name="Edger P.P."/>
            <person name="Guyot R."/>
            <person name="Guo H.B."/>
            <person name="Guo H."/>
            <person name="Zheng G."/>
            <person name="Singh R."/>
            <person name="Sharma A."/>
            <person name="Min X."/>
            <person name="Zheng Y."/>
            <person name="Lee H."/>
            <person name="Gurtowski J."/>
            <person name="Sedlazeck F.J."/>
            <person name="Harkess A."/>
            <person name="McKain M.R."/>
            <person name="Liao Z."/>
            <person name="Fang J."/>
            <person name="Liu J."/>
            <person name="Zhang X."/>
            <person name="Zhang Q."/>
            <person name="Hu W."/>
            <person name="Qin Y."/>
            <person name="Wang K."/>
            <person name="Chen L.Y."/>
            <person name="Shirley N."/>
            <person name="Lin Y.R."/>
            <person name="Liu L.Y."/>
            <person name="Hernandez A.G."/>
            <person name="Wright C.L."/>
            <person name="Bulone V."/>
            <person name="Tuskan G.A."/>
            <person name="Heath K."/>
            <person name="Zee F."/>
            <person name="Moore P.H."/>
            <person name="Sunkar R."/>
            <person name="Leebens-Mack J.H."/>
            <person name="Mockler T."/>
            <person name="Bennetzen J.L."/>
            <person name="Freeling M."/>
            <person name="Sankoff D."/>
            <person name="Paterson A.H."/>
            <person name="Zhu X."/>
            <person name="Yang X."/>
            <person name="Smith J.A."/>
            <person name="Cushman J.C."/>
            <person name="Paull R.E."/>
            <person name="Yu Q."/>
        </authorList>
    </citation>
    <scope>NUCLEOTIDE SEQUENCE [LARGE SCALE GENOMIC DNA]</scope>
    <source>
        <strain evidence="16">cv. F153</strain>
    </source>
</reference>
<dbReference type="RefSeq" id="XP_020113519.1">
    <property type="nucleotide sequence ID" value="XM_020257930.1"/>
</dbReference>
<evidence type="ECO:0000259" key="14">
    <source>
        <dbReference type="PROSITE" id="PS50090"/>
    </source>
</evidence>
<dbReference type="CDD" id="cd00167">
    <property type="entry name" value="SANT"/>
    <property type="match status" value="2"/>
</dbReference>
<dbReference type="OrthoDB" id="2143914at2759"/>
<dbReference type="RefSeq" id="XP_020113517.1">
    <property type="nucleotide sequence ID" value="XM_020257928.1"/>
</dbReference>
<evidence type="ECO:0000256" key="8">
    <source>
        <dbReference type="ARBA" id="ARBA00023159"/>
    </source>
</evidence>
<dbReference type="Gramene" id="Aco007204.1.mrna1">
    <property type="protein sequence ID" value="Aco007204.1.mrna1"/>
    <property type="gene ID" value="Aco007204.1.path1"/>
</dbReference>
<dbReference type="GO" id="GO:0009908">
    <property type="term" value="P:flower development"/>
    <property type="evidence" value="ECO:0007669"/>
    <property type="project" value="UniProtKB-KW"/>
</dbReference>
<dbReference type="PROSITE" id="PS50090">
    <property type="entry name" value="MYB_LIKE"/>
    <property type="match status" value="2"/>
</dbReference>
<dbReference type="FunFam" id="1.10.10.60:FF:000119">
    <property type="entry name" value="Transcription factor GAMYB"/>
    <property type="match status" value="1"/>
</dbReference>
<gene>
    <name evidence="17 18 19 20" type="primary">LOC109727753</name>
</gene>
<evidence type="ECO:0000256" key="6">
    <source>
        <dbReference type="ARBA" id="ARBA00023089"/>
    </source>
</evidence>
<dbReference type="Pfam" id="PF13921">
    <property type="entry name" value="Myb_DNA-bind_6"/>
    <property type="match status" value="1"/>
</dbReference>
<evidence type="ECO:0000259" key="15">
    <source>
        <dbReference type="PROSITE" id="PS51294"/>
    </source>
</evidence>
<feature type="domain" description="HTH myb-type" evidence="15">
    <location>
        <begin position="89"/>
        <end position="143"/>
    </location>
</feature>
<dbReference type="Gene3D" id="1.10.10.60">
    <property type="entry name" value="Homeodomain-like"/>
    <property type="match status" value="2"/>
</dbReference>
<evidence type="ECO:0000256" key="11">
    <source>
        <dbReference type="ARBA" id="ARBA00071221"/>
    </source>
</evidence>
<reference evidence="17 18" key="2">
    <citation type="submission" date="2025-04" db="UniProtKB">
        <authorList>
            <consortium name="RefSeq"/>
        </authorList>
    </citation>
    <scope>IDENTIFICATION</scope>
    <source>
        <tissue evidence="17 18">Leaf</tissue>
    </source>
</reference>
<dbReference type="RefSeq" id="XP_020113518.1">
    <property type="nucleotide sequence ID" value="XM_020257929.1"/>
</dbReference>
<proteinExistence type="predicted"/>
<feature type="region of interest" description="Disordered" evidence="13">
    <location>
        <begin position="1"/>
        <end position="36"/>
    </location>
</feature>
<evidence type="ECO:0000256" key="2">
    <source>
        <dbReference type="ARBA" id="ARBA00022473"/>
    </source>
</evidence>
<protein>
    <recommendedName>
        <fullName evidence="11">Transcription factor GAMYB</fullName>
    </recommendedName>
    <alternativeName>
        <fullName evidence="12">OsGAMyb</fullName>
    </alternativeName>
</protein>
<evidence type="ECO:0000256" key="3">
    <source>
        <dbReference type="ARBA" id="ARBA00022737"/>
    </source>
</evidence>
<feature type="region of interest" description="Disordered" evidence="13">
    <location>
        <begin position="497"/>
        <end position="531"/>
    </location>
</feature>
<dbReference type="GO" id="GO:0003677">
    <property type="term" value="F:DNA binding"/>
    <property type="evidence" value="ECO:0007669"/>
    <property type="project" value="UniProtKB-KW"/>
</dbReference>
<dbReference type="GO" id="GO:0030154">
    <property type="term" value="P:cell differentiation"/>
    <property type="evidence" value="ECO:0007669"/>
    <property type="project" value="UniProtKB-KW"/>
</dbReference>
<dbReference type="Proteomes" id="UP000515123">
    <property type="component" value="Linkage group 23"/>
</dbReference>
<accession>A0A6P5H0F7</accession>
<evidence type="ECO:0000256" key="10">
    <source>
        <dbReference type="ARBA" id="ARBA00023242"/>
    </source>
</evidence>
<keyword evidence="4" id="KW-0221">Differentiation</keyword>
<dbReference type="InterPro" id="IPR017930">
    <property type="entry name" value="Myb_dom"/>
</dbReference>
<sequence length="531" mass="58720">MKRAREESDNEMAPNDQIGSPSANEDSSGGSSADGVVVLKKGPWTADEDSILSEYVEKFGEGNWNNVQKTTGLARNGKSCRLRWANHLRPNLKKCPFSPEEEQLVAELHAQIGNKWARMATQLTGRTDNEIKNYWNTRIKRQQRAGLPLYPPNVCARSKENQQSEFNCGDKQPHELLQGNTFNISDITFDNLHHNQVTLPYVPSLPNNYFNSMLDQAYDPQRYIFTNSMNTVNQPTESGSFFPGYSSGMSSGFPSFKELLNEPGKIQQTFGVSNPYYTEPSRYRLDYRDSAFLGSQSHLNGNLPASGHITSPMKPELPSLQDTETDTFSCLENPTAPPTPCEPTDSYFQYPAASESVKSEYVSSQHDGLLDALVHQSLGKVSTKNQLESFKTSPTSSVASPGDMFACSELNNYLENLAEYNDPISPLGFSAASVFNVSTPQISGGSLNEFPPTEVPSGFETTLPADLHFPDLKMGEQDTLSHPGTLRPDALLGSFWRRTESSQGTNEQSPLDDAMAMLPDEDLGDENKTMP</sequence>
<dbReference type="GO" id="GO:0005634">
    <property type="term" value="C:nucleus"/>
    <property type="evidence" value="ECO:0007669"/>
    <property type="project" value="UniProtKB-SubCell"/>
</dbReference>
<keyword evidence="3" id="KW-0677">Repeat</keyword>
<evidence type="ECO:0000313" key="18">
    <source>
        <dbReference type="RefSeq" id="XP_020113517.1"/>
    </source>
</evidence>
<name>A0A6P5H0F7_ANACO</name>
<dbReference type="PROSITE" id="PS51294">
    <property type="entry name" value="HTH_MYB"/>
    <property type="match status" value="2"/>
</dbReference>
<evidence type="ECO:0000256" key="12">
    <source>
        <dbReference type="ARBA" id="ARBA00078675"/>
    </source>
</evidence>
<evidence type="ECO:0000256" key="1">
    <source>
        <dbReference type="ARBA" id="ARBA00004123"/>
    </source>
</evidence>
<evidence type="ECO:0000256" key="5">
    <source>
        <dbReference type="ARBA" id="ARBA00023015"/>
    </source>
</evidence>
<comment type="subcellular location">
    <subcellularLocation>
        <location evidence="1">Nucleus</location>
    </subcellularLocation>
</comment>
<keyword evidence="16" id="KW-1185">Reference proteome</keyword>
<dbReference type="RefSeq" id="XP_020113516.1">
    <property type="nucleotide sequence ID" value="XM_020257927.1"/>
</dbReference>
<dbReference type="SUPFAM" id="SSF46689">
    <property type="entry name" value="Homeodomain-like"/>
    <property type="match status" value="1"/>
</dbReference>
<evidence type="ECO:0000256" key="13">
    <source>
        <dbReference type="SAM" id="MobiDB-lite"/>
    </source>
</evidence>
<dbReference type="GO" id="GO:0009555">
    <property type="term" value="P:pollen development"/>
    <property type="evidence" value="ECO:0007669"/>
    <property type="project" value="UniProtKB-ARBA"/>
</dbReference>
<dbReference type="FunFam" id="1.10.10.60:FF:000001">
    <property type="entry name" value="MYB-related transcription factor"/>
    <property type="match status" value="1"/>
</dbReference>
<keyword evidence="10" id="KW-0539">Nucleus</keyword>
<keyword evidence="6" id="KW-0287">Flowering</keyword>
<evidence type="ECO:0000313" key="19">
    <source>
        <dbReference type="RefSeq" id="XP_020113518.1"/>
    </source>
</evidence>
<organism evidence="20">
    <name type="scientific">Ananas comosus</name>
    <name type="common">Pineapple</name>
    <name type="synonym">Ananas ananas</name>
    <dbReference type="NCBI Taxonomy" id="4615"/>
    <lineage>
        <taxon>Eukaryota</taxon>
        <taxon>Viridiplantae</taxon>
        <taxon>Streptophyta</taxon>
        <taxon>Embryophyta</taxon>
        <taxon>Tracheophyta</taxon>
        <taxon>Spermatophyta</taxon>
        <taxon>Magnoliopsida</taxon>
        <taxon>Liliopsida</taxon>
        <taxon>Poales</taxon>
        <taxon>Bromeliaceae</taxon>
        <taxon>Bromelioideae</taxon>
        <taxon>Ananas</taxon>
    </lineage>
</organism>
<feature type="domain" description="Myb-like" evidence="14">
    <location>
        <begin position="39"/>
        <end position="88"/>
    </location>
</feature>
<dbReference type="InterPro" id="IPR009057">
    <property type="entry name" value="Homeodomain-like_sf"/>
</dbReference>
<keyword evidence="5" id="KW-0805">Transcription regulation</keyword>
<feature type="domain" description="HTH myb-type" evidence="15">
    <location>
        <begin position="39"/>
        <end position="88"/>
    </location>
</feature>
<keyword evidence="9" id="KW-0804">Transcription</keyword>
<keyword evidence="7" id="KW-0238">DNA-binding</keyword>
<keyword evidence="2" id="KW-0217">Developmental protein</keyword>
<dbReference type="AlphaFoldDB" id="A0A6P5H0F7"/>
<evidence type="ECO:0000256" key="7">
    <source>
        <dbReference type="ARBA" id="ARBA00023125"/>
    </source>
</evidence>
<dbReference type="SMART" id="SM00717">
    <property type="entry name" value="SANT"/>
    <property type="match status" value="2"/>
</dbReference>
<evidence type="ECO:0000313" key="16">
    <source>
        <dbReference type="Proteomes" id="UP000515123"/>
    </source>
</evidence>
<evidence type="ECO:0000313" key="17">
    <source>
        <dbReference type="RefSeq" id="XP_020113516.1"/>
    </source>
</evidence>
<feature type="domain" description="Myb-like" evidence="14">
    <location>
        <begin position="89"/>
        <end position="139"/>
    </location>
</feature>
<dbReference type="GeneID" id="109727753"/>
<dbReference type="PANTHER" id="PTHR47995">
    <property type="entry name" value="TRANSCRIPTION FACTOR MYB33-RELATED"/>
    <property type="match status" value="1"/>
</dbReference>
<dbReference type="InterPro" id="IPR001005">
    <property type="entry name" value="SANT/Myb"/>
</dbReference>
<dbReference type="SMR" id="A0A6P5H0F7"/>
<evidence type="ECO:0000313" key="20">
    <source>
        <dbReference type="RefSeq" id="XP_020113519.1"/>
    </source>
</evidence>
<feature type="compositionally biased region" description="Low complexity" evidence="13">
    <location>
        <begin position="26"/>
        <end position="36"/>
    </location>
</feature>
<evidence type="ECO:0000256" key="4">
    <source>
        <dbReference type="ARBA" id="ARBA00022782"/>
    </source>
</evidence>
<dbReference type="PANTHER" id="PTHR47995:SF18">
    <property type="entry name" value="TRANSCRIPTION FACTOR MYB65"/>
    <property type="match status" value="1"/>
</dbReference>
<evidence type="ECO:0000256" key="9">
    <source>
        <dbReference type="ARBA" id="ARBA00023163"/>
    </source>
</evidence>